<comment type="caution">
    <text evidence="4">The sequence shown here is derived from an EMBL/GenBank/DDBJ whole genome shotgun (WGS) entry which is preliminary data.</text>
</comment>
<feature type="domain" description="Rhodanese" evidence="3">
    <location>
        <begin position="15"/>
        <end position="136"/>
    </location>
</feature>
<dbReference type="EMBL" id="JAGSOY010000025">
    <property type="protein sequence ID" value="MBU2711837.1"/>
    <property type="molecule type" value="Genomic_DNA"/>
</dbReference>
<proteinExistence type="predicted"/>
<dbReference type="InterPro" id="IPR001763">
    <property type="entry name" value="Rhodanese-like_dom"/>
</dbReference>
<dbReference type="CDD" id="cd01448">
    <property type="entry name" value="TST_Repeat_1"/>
    <property type="match status" value="1"/>
</dbReference>
<dbReference type="SMART" id="SM00450">
    <property type="entry name" value="RHOD"/>
    <property type="match status" value="2"/>
</dbReference>
<evidence type="ECO:0000259" key="3">
    <source>
        <dbReference type="PROSITE" id="PS50206"/>
    </source>
</evidence>
<accession>A0ABS5ZFS8</accession>
<dbReference type="PANTHER" id="PTHR11364:SF27">
    <property type="entry name" value="SULFURTRANSFERASE"/>
    <property type="match status" value="1"/>
</dbReference>
<sequence length="286" mass="31725">MSHLLNTFELNACLRDTNTRVIDCRFSLADPDYGLNAYKKSHIPGAIYLDLDKDLSVPVVSGLTGRHPLPHPQEFAAKLGSLGVSDQHTIVIYDDADGAKAARLWWMLLWLGKSEGVYLLDGGYQAWVNDDLSCTPVLPDYPSTQFDFECNSTLKVEADEVLSNISSEQMIMLDARSYSRFAGEEEPIDSVAGHIPGAMCCPYTENLDQHGKFQSPDELLKRFQYLGVNKVTNCICYCGSGVTACHNIFSMQLAGLPMPKLYAGSWSEWITNPQRPVSKQDAMISN</sequence>
<gene>
    <name evidence="4" type="ORF">KCG35_12275</name>
</gene>
<name>A0ABS5ZFS8_9GAMM</name>
<evidence type="ECO:0000313" key="5">
    <source>
        <dbReference type="Proteomes" id="UP000690515"/>
    </source>
</evidence>
<keyword evidence="1" id="KW-0808">Transferase</keyword>
<dbReference type="PANTHER" id="PTHR11364">
    <property type="entry name" value="THIOSULFATE SULFERTANSFERASE"/>
    <property type="match status" value="1"/>
</dbReference>
<reference evidence="4 5" key="1">
    <citation type="submission" date="2021-04" db="EMBL/GenBank/DDBJ databases">
        <authorList>
            <person name="Pira H."/>
            <person name="Risdian C."/>
            <person name="Wink J."/>
        </authorList>
    </citation>
    <scope>NUCLEOTIDE SEQUENCE [LARGE SCALE GENOMIC DNA]</scope>
    <source>
        <strain evidence="4 5">WH53</strain>
    </source>
</reference>
<dbReference type="Pfam" id="PF00581">
    <property type="entry name" value="Rhodanese"/>
    <property type="match status" value="2"/>
</dbReference>
<organism evidence="4 5">
    <name type="scientific">Zooshikella harenae</name>
    <dbReference type="NCBI Taxonomy" id="2827238"/>
    <lineage>
        <taxon>Bacteria</taxon>
        <taxon>Pseudomonadati</taxon>
        <taxon>Pseudomonadota</taxon>
        <taxon>Gammaproteobacteria</taxon>
        <taxon>Oceanospirillales</taxon>
        <taxon>Zooshikellaceae</taxon>
        <taxon>Zooshikella</taxon>
    </lineage>
</organism>
<dbReference type="CDD" id="cd01449">
    <property type="entry name" value="TST_Repeat_2"/>
    <property type="match status" value="1"/>
</dbReference>
<protein>
    <submittedName>
        <fullName evidence="4">Sulfurtransferase</fullName>
    </submittedName>
</protein>
<dbReference type="Gene3D" id="3.40.250.10">
    <property type="entry name" value="Rhodanese-like domain"/>
    <property type="match status" value="2"/>
</dbReference>
<evidence type="ECO:0000313" key="4">
    <source>
        <dbReference type="EMBL" id="MBU2711837.1"/>
    </source>
</evidence>
<dbReference type="PROSITE" id="PS50206">
    <property type="entry name" value="RHODANESE_3"/>
    <property type="match status" value="2"/>
</dbReference>
<dbReference type="InterPro" id="IPR045078">
    <property type="entry name" value="TST/MPST-like"/>
</dbReference>
<dbReference type="InterPro" id="IPR001307">
    <property type="entry name" value="Thiosulphate_STrfase_CS"/>
</dbReference>
<keyword evidence="5" id="KW-1185">Reference proteome</keyword>
<evidence type="ECO:0000256" key="1">
    <source>
        <dbReference type="ARBA" id="ARBA00022679"/>
    </source>
</evidence>
<dbReference type="InterPro" id="IPR036873">
    <property type="entry name" value="Rhodanese-like_dom_sf"/>
</dbReference>
<dbReference type="Proteomes" id="UP000690515">
    <property type="component" value="Unassembled WGS sequence"/>
</dbReference>
<evidence type="ECO:0000256" key="2">
    <source>
        <dbReference type="ARBA" id="ARBA00022737"/>
    </source>
</evidence>
<dbReference type="RefSeq" id="WP_215819990.1">
    <property type="nucleotide sequence ID" value="NZ_JAGSOY010000025.1"/>
</dbReference>
<dbReference type="SUPFAM" id="SSF52821">
    <property type="entry name" value="Rhodanese/Cell cycle control phosphatase"/>
    <property type="match status" value="2"/>
</dbReference>
<dbReference type="PROSITE" id="PS00380">
    <property type="entry name" value="RHODANESE_1"/>
    <property type="match status" value="1"/>
</dbReference>
<feature type="domain" description="Rhodanese" evidence="3">
    <location>
        <begin position="166"/>
        <end position="278"/>
    </location>
</feature>
<keyword evidence="2" id="KW-0677">Repeat</keyword>